<comment type="caution">
    <text evidence="1">The sequence shown here is derived from an EMBL/GenBank/DDBJ whole genome shotgun (WGS) entry which is preliminary data.</text>
</comment>
<dbReference type="Proteomes" id="UP001642540">
    <property type="component" value="Unassembled WGS sequence"/>
</dbReference>
<accession>A0ABP1RRG5</accession>
<dbReference type="InterPro" id="IPR011990">
    <property type="entry name" value="TPR-like_helical_dom_sf"/>
</dbReference>
<dbReference type="Gene3D" id="1.25.40.10">
    <property type="entry name" value="Tetratricopeptide repeat domain"/>
    <property type="match status" value="1"/>
</dbReference>
<gene>
    <name evidence="1" type="ORF">ODALV1_LOCUS25295</name>
</gene>
<organism evidence="1 2">
    <name type="scientific">Orchesella dallaii</name>
    <dbReference type="NCBI Taxonomy" id="48710"/>
    <lineage>
        <taxon>Eukaryota</taxon>
        <taxon>Metazoa</taxon>
        <taxon>Ecdysozoa</taxon>
        <taxon>Arthropoda</taxon>
        <taxon>Hexapoda</taxon>
        <taxon>Collembola</taxon>
        <taxon>Entomobryomorpha</taxon>
        <taxon>Entomobryoidea</taxon>
        <taxon>Orchesellidae</taxon>
        <taxon>Orchesellinae</taxon>
        <taxon>Orchesella</taxon>
    </lineage>
</organism>
<dbReference type="EMBL" id="CAXLJM020000103">
    <property type="protein sequence ID" value="CAL8133957.1"/>
    <property type="molecule type" value="Genomic_DNA"/>
</dbReference>
<evidence type="ECO:0000313" key="1">
    <source>
        <dbReference type="EMBL" id="CAL8133957.1"/>
    </source>
</evidence>
<sequence>MDPVRGEEYYNKIYNVMVQSCPYLQTIFLERYNKDMLTCWSPTETHGMEVVKCLGLRIAKSLKTEQWNMIITGSLDDWDLPTCSLVLNNFGCEAYYKTVNEAVKALHRIWTEVTNSQKKMLCRETYHNMVKNIRQSFQSLGLPNIVCNNLIAEASTISYQILTVEAQPQPQMQRNEYLNILFKNDDSPNSVRKTVNYIRKSTRRIHQITRKETDLLEHEKREVVNKLYNCVKDELSEFLVTDDISIKLKEMLSQMFLISLKTSRKSKMDMKVRYCAILINEYTRQDHFATLSKCIKQAKEALRKYPKNASFYQLLGNLHLHTGKVKMIKRGLYYVKMGLKRVPHHVPLLHYQALFLHALCYYDKRNFAGGERVIQAYEKLIQAAPVDHPKVPDAYYGIACLYNDILQESVKRIQTENRLMTDAITDYQNVLVIIRKTTEHYQLGTEAEEKVVRSGCPLYTNFLLKNKKVAGYAVSTLEKKVRKFCGKLRFCSSVLTFQ</sequence>
<name>A0ABP1RRG5_9HEXA</name>
<reference evidence="1 2" key="1">
    <citation type="submission" date="2024-08" db="EMBL/GenBank/DDBJ databases">
        <authorList>
            <person name="Cucini C."/>
            <person name="Frati F."/>
        </authorList>
    </citation>
    <scope>NUCLEOTIDE SEQUENCE [LARGE SCALE GENOMIC DNA]</scope>
</reference>
<protein>
    <recommendedName>
        <fullName evidence="3">Amyloid protein-binding protein 2</fullName>
    </recommendedName>
</protein>
<evidence type="ECO:0008006" key="3">
    <source>
        <dbReference type="Google" id="ProtNLM"/>
    </source>
</evidence>
<dbReference type="SUPFAM" id="SSF48452">
    <property type="entry name" value="TPR-like"/>
    <property type="match status" value="1"/>
</dbReference>
<keyword evidence="2" id="KW-1185">Reference proteome</keyword>
<proteinExistence type="predicted"/>
<evidence type="ECO:0000313" key="2">
    <source>
        <dbReference type="Proteomes" id="UP001642540"/>
    </source>
</evidence>